<reference evidence="1 2" key="1">
    <citation type="submission" date="2016-06" db="EMBL/GenBank/DDBJ databases">
        <authorList>
            <person name="Kjaerup R.B."/>
            <person name="Dalgaard T.S."/>
            <person name="Juul-Madsen H.R."/>
        </authorList>
    </citation>
    <scope>NUCLEOTIDE SEQUENCE [LARGE SCALE GENOMIC DNA]</scope>
    <source>
        <strain evidence="1 2">1199456.5</strain>
    </source>
</reference>
<dbReference type="EMBL" id="LZSF01000251">
    <property type="protein sequence ID" value="OBA79563.1"/>
    <property type="molecule type" value="Genomic_DNA"/>
</dbReference>
<evidence type="ECO:0000313" key="2">
    <source>
        <dbReference type="Proteomes" id="UP000093962"/>
    </source>
</evidence>
<dbReference type="Proteomes" id="UP000093962">
    <property type="component" value="Unassembled WGS sequence"/>
</dbReference>
<accession>A0A1A0M3Y2</accession>
<organism evidence="1 2">
    <name type="scientific">Mycolicibacterium mucogenicum</name>
    <name type="common">Mycobacterium mucogenicum</name>
    <dbReference type="NCBI Taxonomy" id="56689"/>
    <lineage>
        <taxon>Bacteria</taxon>
        <taxon>Bacillati</taxon>
        <taxon>Actinomycetota</taxon>
        <taxon>Actinomycetes</taxon>
        <taxon>Mycobacteriales</taxon>
        <taxon>Mycobacteriaceae</taxon>
        <taxon>Mycolicibacterium</taxon>
    </lineage>
</organism>
<sequence>MIILGKVRPLSGHLLGPHPQVLIIAHEFALFNGDEIERWLLKMVWGASEAYPTAPKIRGNIRRLQLADYLFRSGGLPVGWGLYATGIRQGLRVSTEHAMTVRLEESNGELRSGSLEVGGVRLTFAIGARRPTTETAAIYRPAAIFLDRVGTDRHKVAALSWYRASGSRAESVKVTFVPD</sequence>
<dbReference type="AlphaFoldDB" id="A0A1A0M3Y2"/>
<comment type="caution">
    <text evidence="1">The sequence shown here is derived from an EMBL/GenBank/DDBJ whole genome shotgun (WGS) entry which is preliminary data.</text>
</comment>
<gene>
    <name evidence="1" type="ORF">A5642_03740</name>
</gene>
<proteinExistence type="predicted"/>
<evidence type="ECO:0000313" key="1">
    <source>
        <dbReference type="EMBL" id="OBA79563.1"/>
    </source>
</evidence>
<name>A0A1A0M3Y2_MYCMU</name>
<protein>
    <submittedName>
        <fullName evidence="1">Uncharacterized protein</fullName>
    </submittedName>
</protein>